<sequence length="228" mass="25614">MTFDGSLIIDSLPRLMDGLWITLRLYVLALTCGTTLAIALVLMRISSKKYLSWPVMGYIYFFRGTPILVQLFIIYYGLPQLEFIRTGPLWTFFREPFFCAWFALTLNVAAYTAEIFRGGILGVNSGLVEASKALGMTYTQTFRKVTAPIAFKLSLPAYSNEMISVLKATALASTVTIFDVTGVARKIVAETFAPYEIFLSAAIIYLVLAWVIQNGVRHLERRISRYAN</sequence>
<feature type="transmembrane region" description="Helical" evidence="9">
    <location>
        <begin position="192"/>
        <end position="212"/>
    </location>
</feature>
<evidence type="ECO:0000256" key="1">
    <source>
        <dbReference type="ARBA" id="ARBA00004429"/>
    </source>
</evidence>
<dbReference type="Gene3D" id="1.10.3720.10">
    <property type="entry name" value="MetI-like"/>
    <property type="match status" value="1"/>
</dbReference>
<keyword evidence="7 9" id="KW-1133">Transmembrane helix</keyword>
<evidence type="ECO:0000259" key="10">
    <source>
        <dbReference type="PROSITE" id="PS50928"/>
    </source>
</evidence>
<dbReference type="NCBIfam" id="TIGR01726">
    <property type="entry name" value="HEQRo_perm_3TM"/>
    <property type="match status" value="1"/>
</dbReference>
<evidence type="ECO:0000256" key="4">
    <source>
        <dbReference type="ARBA" id="ARBA00022475"/>
    </source>
</evidence>
<evidence type="ECO:0000256" key="7">
    <source>
        <dbReference type="ARBA" id="ARBA00022989"/>
    </source>
</evidence>
<evidence type="ECO:0000313" key="11">
    <source>
        <dbReference type="EMBL" id="MCL6285682.1"/>
    </source>
</evidence>
<dbReference type="PANTHER" id="PTHR30614:SF10">
    <property type="entry name" value="ARGININE ABC TRANSPORTER PERMEASE PROTEIN ARTM"/>
    <property type="match status" value="1"/>
</dbReference>
<gene>
    <name evidence="11" type="ORF">M3P21_19310</name>
</gene>
<name>A0ABT0Q7A6_9RHOB</name>
<keyword evidence="12" id="KW-1185">Reference proteome</keyword>
<evidence type="ECO:0000256" key="3">
    <source>
        <dbReference type="ARBA" id="ARBA00022448"/>
    </source>
</evidence>
<dbReference type="Pfam" id="PF00528">
    <property type="entry name" value="BPD_transp_1"/>
    <property type="match status" value="1"/>
</dbReference>
<feature type="transmembrane region" description="Helical" evidence="9">
    <location>
        <begin position="55"/>
        <end position="78"/>
    </location>
</feature>
<evidence type="ECO:0000256" key="9">
    <source>
        <dbReference type="RuleBase" id="RU363032"/>
    </source>
</evidence>
<dbReference type="InterPro" id="IPR010065">
    <property type="entry name" value="AA_ABC_transptr_permease_3TM"/>
</dbReference>
<accession>A0ABT0Q7A6</accession>
<dbReference type="PROSITE" id="PS50928">
    <property type="entry name" value="ABC_TM1"/>
    <property type="match status" value="1"/>
</dbReference>
<proteinExistence type="inferred from homology"/>
<dbReference type="SUPFAM" id="SSF161098">
    <property type="entry name" value="MetI-like"/>
    <property type="match status" value="1"/>
</dbReference>
<dbReference type="EMBL" id="JAMFMB010000034">
    <property type="protein sequence ID" value="MCL6285682.1"/>
    <property type="molecule type" value="Genomic_DNA"/>
</dbReference>
<evidence type="ECO:0000313" key="12">
    <source>
        <dbReference type="Proteomes" id="UP001203880"/>
    </source>
</evidence>
<dbReference type="InterPro" id="IPR000515">
    <property type="entry name" value="MetI-like"/>
</dbReference>
<keyword evidence="6 9" id="KW-0812">Transmembrane</keyword>
<keyword evidence="5" id="KW-0997">Cell inner membrane</keyword>
<feature type="domain" description="ABC transmembrane type-1" evidence="10">
    <location>
        <begin position="15"/>
        <end position="216"/>
    </location>
</feature>
<keyword evidence="4" id="KW-1003">Cell membrane</keyword>
<comment type="similarity">
    <text evidence="2">Belongs to the binding-protein-dependent transport system permease family. HisMQ subfamily.</text>
</comment>
<evidence type="ECO:0000256" key="8">
    <source>
        <dbReference type="ARBA" id="ARBA00023136"/>
    </source>
</evidence>
<evidence type="ECO:0000256" key="6">
    <source>
        <dbReference type="ARBA" id="ARBA00022692"/>
    </source>
</evidence>
<dbReference type="InterPro" id="IPR043429">
    <property type="entry name" value="ArtM/GltK/GlnP/TcyL/YhdX-like"/>
</dbReference>
<keyword evidence="3 9" id="KW-0813">Transport</keyword>
<protein>
    <submittedName>
        <fullName evidence="11">ABC transporter permease</fullName>
    </submittedName>
</protein>
<evidence type="ECO:0000256" key="2">
    <source>
        <dbReference type="ARBA" id="ARBA00010072"/>
    </source>
</evidence>
<organism evidence="11 12">
    <name type="scientific">Ruegeria spongiae</name>
    <dbReference type="NCBI Taxonomy" id="2942209"/>
    <lineage>
        <taxon>Bacteria</taxon>
        <taxon>Pseudomonadati</taxon>
        <taxon>Pseudomonadota</taxon>
        <taxon>Alphaproteobacteria</taxon>
        <taxon>Rhodobacterales</taxon>
        <taxon>Roseobacteraceae</taxon>
        <taxon>Ruegeria</taxon>
    </lineage>
</organism>
<dbReference type="CDD" id="cd06261">
    <property type="entry name" value="TM_PBP2"/>
    <property type="match status" value="1"/>
</dbReference>
<comment type="caution">
    <text evidence="11">The sequence shown here is derived from an EMBL/GenBank/DDBJ whole genome shotgun (WGS) entry which is preliminary data.</text>
</comment>
<evidence type="ECO:0000256" key="5">
    <source>
        <dbReference type="ARBA" id="ARBA00022519"/>
    </source>
</evidence>
<keyword evidence="8 9" id="KW-0472">Membrane</keyword>
<comment type="subcellular location">
    <subcellularLocation>
        <location evidence="1">Cell inner membrane</location>
        <topology evidence="1">Multi-pass membrane protein</topology>
    </subcellularLocation>
    <subcellularLocation>
        <location evidence="9">Cell membrane</location>
        <topology evidence="9">Multi-pass membrane protein</topology>
    </subcellularLocation>
</comment>
<dbReference type="InterPro" id="IPR035906">
    <property type="entry name" value="MetI-like_sf"/>
</dbReference>
<dbReference type="PANTHER" id="PTHR30614">
    <property type="entry name" value="MEMBRANE COMPONENT OF AMINO ACID ABC TRANSPORTER"/>
    <property type="match status" value="1"/>
</dbReference>
<feature type="transmembrane region" description="Helical" evidence="9">
    <location>
        <begin position="20"/>
        <end position="43"/>
    </location>
</feature>
<reference evidence="11" key="1">
    <citation type="submission" date="2022-05" db="EMBL/GenBank/DDBJ databases">
        <authorList>
            <person name="Park J.-S."/>
        </authorList>
    </citation>
    <scope>NUCLEOTIDE SEQUENCE</scope>
    <source>
        <strain evidence="11">2012CJ41-6</strain>
    </source>
</reference>
<dbReference type="Proteomes" id="UP001203880">
    <property type="component" value="Unassembled WGS sequence"/>
</dbReference>
<dbReference type="RefSeq" id="WP_249712703.1">
    <property type="nucleotide sequence ID" value="NZ_JAMFMB010000034.1"/>
</dbReference>